<evidence type="ECO:0000256" key="2">
    <source>
        <dbReference type="PROSITE-ProRule" id="PRU00108"/>
    </source>
</evidence>
<keyword evidence="2 3" id="KW-0238">DNA-binding</keyword>
<dbReference type="InterPro" id="IPR043562">
    <property type="entry name" value="RAX/RAX2"/>
</dbReference>
<proteinExistence type="predicted"/>
<dbReference type="GO" id="GO:0000978">
    <property type="term" value="F:RNA polymerase II cis-regulatory region sequence-specific DNA binding"/>
    <property type="evidence" value="ECO:0007669"/>
    <property type="project" value="TreeGrafter"/>
</dbReference>
<evidence type="ECO:0000259" key="5">
    <source>
        <dbReference type="PROSITE" id="PS50071"/>
    </source>
</evidence>
<dbReference type="PANTHER" id="PTHR46271:SF4">
    <property type="entry name" value="HOMEOBOX PROTEIN, PUTATIVE-RELATED"/>
    <property type="match status" value="1"/>
</dbReference>
<protein>
    <recommendedName>
        <fullName evidence="5">Homeobox domain-containing protein</fullName>
    </recommendedName>
</protein>
<dbReference type="Pfam" id="PF00046">
    <property type="entry name" value="Homeodomain"/>
    <property type="match status" value="1"/>
</dbReference>
<organism evidence="6 7">
    <name type="scientific">Meganyctiphanes norvegica</name>
    <name type="common">Northern krill</name>
    <name type="synonym">Thysanopoda norvegica</name>
    <dbReference type="NCBI Taxonomy" id="48144"/>
    <lineage>
        <taxon>Eukaryota</taxon>
        <taxon>Metazoa</taxon>
        <taxon>Ecdysozoa</taxon>
        <taxon>Arthropoda</taxon>
        <taxon>Crustacea</taxon>
        <taxon>Multicrustacea</taxon>
        <taxon>Malacostraca</taxon>
        <taxon>Eumalacostraca</taxon>
        <taxon>Eucarida</taxon>
        <taxon>Euphausiacea</taxon>
        <taxon>Euphausiidae</taxon>
        <taxon>Meganyctiphanes</taxon>
    </lineage>
</organism>
<dbReference type="InterPro" id="IPR009057">
    <property type="entry name" value="Homeodomain-like_sf"/>
</dbReference>
<dbReference type="Proteomes" id="UP001497623">
    <property type="component" value="Unassembled WGS sequence"/>
</dbReference>
<dbReference type="AlphaFoldDB" id="A0AAV2QGZ2"/>
<dbReference type="GO" id="GO:0000981">
    <property type="term" value="F:DNA-binding transcription factor activity, RNA polymerase II-specific"/>
    <property type="evidence" value="ECO:0007669"/>
    <property type="project" value="InterPro"/>
</dbReference>
<feature type="compositionally biased region" description="Polar residues" evidence="4">
    <location>
        <begin position="194"/>
        <end position="203"/>
    </location>
</feature>
<evidence type="ECO:0000256" key="1">
    <source>
        <dbReference type="ARBA" id="ARBA00004123"/>
    </source>
</evidence>
<dbReference type="GO" id="GO:0005634">
    <property type="term" value="C:nucleus"/>
    <property type="evidence" value="ECO:0007669"/>
    <property type="project" value="UniProtKB-SubCell"/>
</dbReference>
<dbReference type="PROSITE" id="PS50071">
    <property type="entry name" value="HOMEOBOX_2"/>
    <property type="match status" value="1"/>
</dbReference>
<feature type="compositionally biased region" description="Gly residues" evidence="4">
    <location>
        <begin position="166"/>
        <end position="182"/>
    </location>
</feature>
<reference evidence="6 7" key="1">
    <citation type="submission" date="2024-05" db="EMBL/GenBank/DDBJ databases">
        <authorList>
            <person name="Wallberg A."/>
        </authorList>
    </citation>
    <scope>NUCLEOTIDE SEQUENCE [LARGE SCALE GENOMIC DNA]</scope>
</reference>
<feature type="compositionally biased region" description="Low complexity" evidence="4">
    <location>
        <begin position="138"/>
        <end position="165"/>
    </location>
</feature>
<dbReference type="InterPro" id="IPR001356">
    <property type="entry name" value="HD"/>
</dbReference>
<evidence type="ECO:0000313" key="6">
    <source>
        <dbReference type="EMBL" id="CAL4081610.1"/>
    </source>
</evidence>
<dbReference type="PANTHER" id="PTHR46271">
    <property type="entry name" value="HOMEOBOX PROTEIN, PUTATIVE-RELATED"/>
    <property type="match status" value="1"/>
</dbReference>
<name>A0AAV2QGZ2_MEGNR</name>
<dbReference type="Gene3D" id="1.10.10.60">
    <property type="entry name" value="Homeodomain-like"/>
    <property type="match status" value="1"/>
</dbReference>
<evidence type="ECO:0000256" key="4">
    <source>
        <dbReference type="SAM" id="MobiDB-lite"/>
    </source>
</evidence>
<feature type="region of interest" description="Disordered" evidence="4">
    <location>
        <begin position="127"/>
        <end position="208"/>
    </location>
</feature>
<dbReference type="SMART" id="SM00389">
    <property type="entry name" value="HOX"/>
    <property type="match status" value="1"/>
</dbReference>
<dbReference type="GO" id="GO:0045944">
    <property type="term" value="P:positive regulation of transcription by RNA polymerase II"/>
    <property type="evidence" value="ECO:0007669"/>
    <property type="project" value="InterPro"/>
</dbReference>
<comment type="caution">
    <text evidence="6">The sequence shown here is derived from an EMBL/GenBank/DDBJ whole genome shotgun (WGS) entry which is preliminary data.</text>
</comment>
<dbReference type="EMBL" id="CAXKWB010006140">
    <property type="protein sequence ID" value="CAL4081610.1"/>
    <property type="molecule type" value="Genomic_DNA"/>
</dbReference>
<accession>A0AAV2QGZ2</accession>
<dbReference type="CDD" id="cd00086">
    <property type="entry name" value="homeodomain"/>
    <property type="match status" value="1"/>
</dbReference>
<gene>
    <name evidence="6" type="ORF">MNOR_LOCUS11591</name>
</gene>
<feature type="domain" description="Homeobox" evidence="5">
    <location>
        <begin position="204"/>
        <end position="254"/>
    </location>
</feature>
<keyword evidence="2 3" id="KW-0539">Nucleus</keyword>
<comment type="subcellular location">
    <subcellularLocation>
        <location evidence="1 2 3">Nucleus</location>
    </subcellularLocation>
</comment>
<evidence type="ECO:0000256" key="3">
    <source>
        <dbReference type="RuleBase" id="RU000682"/>
    </source>
</evidence>
<feature type="non-terminal residue" evidence="6">
    <location>
        <position position="254"/>
    </location>
</feature>
<sequence length="254" mass="26631">MALTTATAPPGDIAPLSLKTHPNQVLELGGHLIAAALEGKSHRHNYEIPLKEDSSNIYSSDNCGDLVEGSVRGSGNPRGVYEGNNRLTGISGGITVGNTGGSGGGLLENTTTAHNIHSIDAILGLRKQQHQQHHNGASSPPTSLPLLLQGLNNNTSTTNMNNSMSGGPGNGGGSSGGGGGGGRGEDGGADTDDSTNNTAQSLKIQHRRNRTTFTTYQLHELERAFEKSHYPDVYSREELALKVNLPEVRVQVRL</sequence>
<keyword evidence="7" id="KW-1185">Reference proteome</keyword>
<evidence type="ECO:0000313" key="7">
    <source>
        <dbReference type="Proteomes" id="UP001497623"/>
    </source>
</evidence>
<keyword evidence="2 3" id="KW-0371">Homeobox</keyword>
<dbReference type="SUPFAM" id="SSF46689">
    <property type="entry name" value="Homeodomain-like"/>
    <property type="match status" value="1"/>
</dbReference>